<dbReference type="AlphaFoldDB" id="I3SCK3"/>
<evidence type="ECO:0000256" key="1">
    <source>
        <dbReference type="ARBA" id="ARBA00001933"/>
    </source>
</evidence>
<dbReference type="InterPro" id="IPR015422">
    <property type="entry name" value="PyrdxlP-dep_Trfase_small"/>
</dbReference>
<evidence type="ECO:0000313" key="6">
    <source>
        <dbReference type="EMBL" id="AFK37995.1"/>
    </source>
</evidence>
<evidence type="ECO:0008006" key="7">
    <source>
        <dbReference type="Google" id="ProtNLM"/>
    </source>
</evidence>
<keyword evidence="5" id="KW-0663">Pyridoxal phosphate</keyword>
<comment type="subunit">
    <text evidence="2">Homodimer.</text>
</comment>
<evidence type="ECO:0000256" key="2">
    <source>
        <dbReference type="ARBA" id="ARBA00011738"/>
    </source>
</evidence>
<evidence type="ECO:0000256" key="5">
    <source>
        <dbReference type="ARBA" id="ARBA00022898"/>
    </source>
</evidence>
<dbReference type="PANTHER" id="PTHR11751">
    <property type="entry name" value="ALANINE AMINOTRANSFERASE"/>
    <property type="match status" value="1"/>
</dbReference>
<keyword evidence="4" id="KW-0808">Transferase</keyword>
<proteinExistence type="evidence at transcript level"/>
<organism evidence="6">
    <name type="scientific">Lotus japonicus</name>
    <name type="common">Lotus corniculatus var. japonicus</name>
    <dbReference type="NCBI Taxonomy" id="34305"/>
    <lineage>
        <taxon>Eukaryota</taxon>
        <taxon>Viridiplantae</taxon>
        <taxon>Streptophyta</taxon>
        <taxon>Embryophyta</taxon>
        <taxon>Tracheophyta</taxon>
        <taxon>Spermatophyta</taxon>
        <taxon>Magnoliopsida</taxon>
        <taxon>eudicotyledons</taxon>
        <taxon>Gunneridae</taxon>
        <taxon>Pentapetalae</taxon>
        <taxon>rosids</taxon>
        <taxon>fabids</taxon>
        <taxon>Fabales</taxon>
        <taxon>Fabaceae</taxon>
        <taxon>Papilionoideae</taxon>
        <taxon>50 kb inversion clade</taxon>
        <taxon>NPAAA clade</taxon>
        <taxon>Hologalegina</taxon>
        <taxon>robinioid clade</taxon>
        <taxon>Loteae</taxon>
        <taxon>Lotus</taxon>
    </lineage>
</organism>
<sequence>MPPKPLDYVSINENVKKAQYAVRGELYLRASELQKEGKKIIFTNVGNPHALGQKPLTFPRQVVALCHVFIPSNKIATKSYRGC</sequence>
<dbReference type="GO" id="GO:0009853">
    <property type="term" value="P:photorespiration"/>
    <property type="evidence" value="ECO:0007669"/>
    <property type="project" value="TreeGrafter"/>
</dbReference>
<name>I3SCK3_LOTJA</name>
<dbReference type="GO" id="GO:0004021">
    <property type="term" value="F:L-alanine:2-oxoglutarate aminotransferase activity"/>
    <property type="evidence" value="ECO:0007669"/>
    <property type="project" value="TreeGrafter"/>
</dbReference>
<accession>I3SCK3</accession>
<dbReference type="GO" id="GO:0047958">
    <property type="term" value="F:glycine:2-oxoglutarate aminotransferase activity"/>
    <property type="evidence" value="ECO:0007669"/>
    <property type="project" value="TreeGrafter"/>
</dbReference>
<dbReference type="InterPro" id="IPR045088">
    <property type="entry name" value="ALAT1/2-like"/>
</dbReference>
<dbReference type="GO" id="GO:0008453">
    <property type="term" value="F:alanine-glyoxylate transaminase activity"/>
    <property type="evidence" value="ECO:0007669"/>
    <property type="project" value="TreeGrafter"/>
</dbReference>
<dbReference type="PANTHER" id="PTHR11751:SF373">
    <property type="entry name" value="GLUTAMATE--GLYOXYLATE AMINOTRANSFERASE 2"/>
    <property type="match status" value="1"/>
</dbReference>
<protein>
    <recommendedName>
        <fullName evidence="7">Aminotransferase class I/classII domain-containing protein</fullName>
    </recommendedName>
</protein>
<dbReference type="EMBL" id="BT138200">
    <property type="protein sequence ID" value="AFK37995.1"/>
    <property type="molecule type" value="mRNA"/>
</dbReference>
<keyword evidence="3" id="KW-0032">Aminotransferase</keyword>
<dbReference type="Gene3D" id="3.90.1150.10">
    <property type="entry name" value="Aspartate Aminotransferase, domain 1"/>
    <property type="match status" value="1"/>
</dbReference>
<evidence type="ECO:0000256" key="4">
    <source>
        <dbReference type="ARBA" id="ARBA00022679"/>
    </source>
</evidence>
<comment type="cofactor">
    <cofactor evidence="1">
        <name>pyridoxal 5'-phosphate</name>
        <dbReference type="ChEBI" id="CHEBI:597326"/>
    </cofactor>
</comment>
<reference evidence="6" key="1">
    <citation type="submission" date="2012-05" db="EMBL/GenBank/DDBJ databases">
        <authorList>
            <person name="Krishnakumar V."/>
            <person name="Cheung F."/>
            <person name="Xiao Y."/>
            <person name="Chan A."/>
            <person name="Moskal W.A."/>
            <person name="Town C.D."/>
        </authorList>
    </citation>
    <scope>NUCLEOTIDE SEQUENCE</scope>
</reference>
<dbReference type="Gene3D" id="1.10.287.1970">
    <property type="match status" value="1"/>
</dbReference>
<evidence type="ECO:0000256" key="3">
    <source>
        <dbReference type="ARBA" id="ARBA00022576"/>
    </source>
</evidence>